<reference evidence="1 2" key="1">
    <citation type="submission" date="2012-01" db="EMBL/GenBank/DDBJ databases">
        <title>Complete sequence of Desulfotomaculum gibsoniae DSM 7213.</title>
        <authorList>
            <consortium name="US DOE Joint Genome Institute"/>
            <person name="Lucas S."/>
            <person name="Han J."/>
            <person name="Lapidus A."/>
            <person name="Cheng J.-F."/>
            <person name="Goodwin L."/>
            <person name="Pitluck S."/>
            <person name="Peters L."/>
            <person name="Ovchinnikova G."/>
            <person name="Teshima H."/>
            <person name="Detter J.C."/>
            <person name="Han C."/>
            <person name="Tapia R."/>
            <person name="Land M."/>
            <person name="Hauser L."/>
            <person name="Kyrpides N."/>
            <person name="Ivanova N."/>
            <person name="Pagani I."/>
            <person name="Parshina S."/>
            <person name="Plugge C."/>
            <person name="Muyzer G."/>
            <person name="Kuever J."/>
            <person name="Ivanova A."/>
            <person name="Nazina T."/>
            <person name="Klenk H.-P."/>
            <person name="Brambilla E."/>
            <person name="Spring S."/>
            <person name="Stams A.F."/>
            <person name="Woyke T."/>
        </authorList>
    </citation>
    <scope>NUCLEOTIDE SEQUENCE [LARGE SCALE GENOMIC DNA]</scope>
    <source>
        <strain evidence="1 2">DSM 7213</strain>
    </source>
</reference>
<gene>
    <name evidence="1" type="ORF">Desgi_2159</name>
</gene>
<keyword evidence="2" id="KW-1185">Reference proteome</keyword>
<dbReference type="Proteomes" id="UP000013520">
    <property type="component" value="Chromosome"/>
</dbReference>
<proteinExistence type="predicted"/>
<evidence type="ECO:0000313" key="2">
    <source>
        <dbReference type="Proteomes" id="UP000013520"/>
    </source>
</evidence>
<sequence length="36" mass="4295">MLEARSDVKGVLYNPETYEVWVTNHFNLPLLMKEWA</sequence>
<name>R4KIZ3_9FIRM</name>
<accession>R4KIZ3</accession>
<dbReference type="HOGENOM" id="CLU_3355798_0_0_9"/>
<dbReference type="KEGG" id="dgi:Desgi_2159"/>
<organism evidence="1 2">
    <name type="scientific">Desulfoscipio gibsoniae DSM 7213</name>
    <dbReference type="NCBI Taxonomy" id="767817"/>
    <lineage>
        <taxon>Bacteria</taxon>
        <taxon>Bacillati</taxon>
        <taxon>Bacillota</taxon>
        <taxon>Clostridia</taxon>
        <taxon>Eubacteriales</taxon>
        <taxon>Desulfallaceae</taxon>
        <taxon>Desulfoscipio</taxon>
    </lineage>
</organism>
<evidence type="ECO:0000313" key="1">
    <source>
        <dbReference type="EMBL" id="AGL01592.1"/>
    </source>
</evidence>
<dbReference type="EMBL" id="CP003273">
    <property type="protein sequence ID" value="AGL01592.1"/>
    <property type="molecule type" value="Genomic_DNA"/>
</dbReference>
<dbReference type="AlphaFoldDB" id="R4KIZ3"/>
<protein>
    <submittedName>
        <fullName evidence="1">Uncharacterized protein</fullName>
    </submittedName>
</protein>